<dbReference type="InterPro" id="IPR000182">
    <property type="entry name" value="GNAT_dom"/>
</dbReference>
<dbReference type="GO" id="GO:0016747">
    <property type="term" value="F:acyltransferase activity, transferring groups other than amino-acyl groups"/>
    <property type="evidence" value="ECO:0007669"/>
    <property type="project" value="InterPro"/>
</dbReference>
<dbReference type="PROSITE" id="PS51186">
    <property type="entry name" value="GNAT"/>
    <property type="match status" value="1"/>
</dbReference>
<sequence>MDDISQSEIFRRSGEGQRRRIFIAEIEDVDDSSEVREIHRRKDEKGRCFTAVGAAMILDNEFASHTRSIPILSPYIAAAEQDWSFVFLDFLITDHRVEPARRKGAGEALLENIKAYARQHRKSCIFLDCWTGGTENLIRYYEAAGFHPVEDFQYKKRNGDIWPGRLFRLDLVYL</sequence>
<evidence type="ECO:0000259" key="1">
    <source>
        <dbReference type="PROSITE" id="PS51186"/>
    </source>
</evidence>
<evidence type="ECO:0000313" key="2">
    <source>
        <dbReference type="EMBL" id="KAF5656814.1"/>
    </source>
</evidence>
<comment type="caution">
    <text evidence="2">The sequence shown here is derived from an EMBL/GenBank/DDBJ whole genome shotgun (WGS) entry which is preliminary data.</text>
</comment>
<feature type="domain" description="N-acetyltransferase" evidence="1">
    <location>
        <begin position="8"/>
        <end position="168"/>
    </location>
</feature>
<dbReference type="Pfam" id="PF00583">
    <property type="entry name" value="Acetyltransf_1"/>
    <property type="match status" value="1"/>
</dbReference>
<organism evidence="2 3">
    <name type="scientific">Fusarium heterosporum</name>
    <dbReference type="NCBI Taxonomy" id="42747"/>
    <lineage>
        <taxon>Eukaryota</taxon>
        <taxon>Fungi</taxon>
        <taxon>Dikarya</taxon>
        <taxon>Ascomycota</taxon>
        <taxon>Pezizomycotina</taxon>
        <taxon>Sordariomycetes</taxon>
        <taxon>Hypocreomycetidae</taxon>
        <taxon>Hypocreales</taxon>
        <taxon>Nectriaceae</taxon>
        <taxon>Fusarium</taxon>
        <taxon>Fusarium heterosporum species complex</taxon>
    </lineage>
</organism>
<dbReference type="OrthoDB" id="2821191at2759"/>
<gene>
    <name evidence="2" type="ORF">FHETE_10788</name>
</gene>
<evidence type="ECO:0000313" key="3">
    <source>
        <dbReference type="Proteomes" id="UP000567885"/>
    </source>
</evidence>
<protein>
    <recommendedName>
        <fullName evidence="1">N-acetyltransferase domain-containing protein</fullName>
    </recommendedName>
</protein>
<name>A0A8H5SNC4_FUSHE</name>
<dbReference type="SUPFAM" id="SSF55729">
    <property type="entry name" value="Acyl-CoA N-acyltransferases (Nat)"/>
    <property type="match status" value="1"/>
</dbReference>
<dbReference type="EMBL" id="JAAGWQ010000315">
    <property type="protein sequence ID" value="KAF5656814.1"/>
    <property type="molecule type" value="Genomic_DNA"/>
</dbReference>
<accession>A0A8H5SNC4</accession>
<keyword evidence="3" id="KW-1185">Reference proteome</keyword>
<dbReference type="AlphaFoldDB" id="A0A8H5SNC4"/>
<dbReference type="Proteomes" id="UP000567885">
    <property type="component" value="Unassembled WGS sequence"/>
</dbReference>
<dbReference type="Gene3D" id="3.40.630.30">
    <property type="match status" value="1"/>
</dbReference>
<dbReference type="InterPro" id="IPR016181">
    <property type="entry name" value="Acyl_CoA_acyltransferase"/>
</dbReference>
<proteinExistence type="predicted"/>
<reference evidence="2 3" key="1">
    <citation type="submission" date="2020-05" db="EMBL/GenBank/DDBJ databases">
        <title>Identification and distribution of gene clusters putatively required for synthesis of sphingolipid metabolism inhibitors in phylogenetically diverse species of the filamentous fungus Fusarium.</title>
        <authorList>
            <person name="Kim H.-S."/>
            <person name="Busman M."/>
            <person name="Brown D.W."/>
            <person name="Divon H."/>
            <person name="Uhlig S."/>
            <person name="Proctor R.H."/>
        </authorList>
    </citation>
    <scope>NUCLEOTIDE SEQUENCE [LARGE SCALE GENOMIC DNA]</scope>
    <source>
        <strain evidence="2 3">NRRL 20693</strain>
    </source>
</reference>